<organism evidence="1 2">
    <name type="scientific">Catharanthus roseus</name>
    <name type="common">Madagascar periwinkle</name>
    <name type="synonym">Vinca rosea</name>
    <dbReference type="NCBI Taxonomy" id="4058"/>
    <lineage>
        <taxon>Eukaryota</taxon>
        <taxon>Viridiplantae</taxon>
        <taxon>Streptophyta</taxon>
        <taxon>Embryophyta</taxon>
        <taxon>Tracheophyta</taxon>
        <taxon>Spermatophyta</taxon>
        <taxon>Magnoliopsida</taxon>
        <taxon>eudicotyledons</taxon>
        <taxon>Gunneridae</taxon>
        <taxon>Pentapetalae</taxon>
        <taxon>asterids</taxon>
        <taxon>lamiids</taxon>
        <taxon>Gentianales</taxon>
        <taxon>Apocynaceae</taxon>
        <taxon>Rauvolfioideae</taxon>
        <taxon>Vinceae</taxon>
        <taxon>Catharanthinae</taxon>
        <taxon>Catharanthus</taxon>
    </lineage>
</organism>
<evidence type="ECO:0000313" key="2">
    <source>
        <dbReference type="Proteomes" id="UP001060085"/>
    </source>
</evidence>
<proteinExistence type="predicted"/>
<gene>
    <name evidence="1" type="ORF">M9H77_17957</name>
</gene>
<dbReference type="EMBL" id="CM044704">
    <property type="protein sequence ID" value="KAI5668104.1"/>
    <property type="molecule type" value="Genomic_DNA"/>
</dbReference>
<keyword evidence="2" id="KW-1185">Reference proteome</keyword>
<dbReference type="Proteomes" id="UP001060085">
    <property type="component" value="Linkage Group LG04"/>
</dbReference>
<name>A0ACC0B632_CATRO</name>
<protein>
    <submittedName>
        <fullName evidence="1">Uncharacterized protein</fullName>
    </submittedName>
</protein>
<reference evidence="2" key="1">
    <citation type="journal article" date="2023" name="Nat. Plants">
        <title>Single-cell RNA sequencing provides a high-resolution roadmap for understanding the multicellular compartmentation of specialized metabolism.</title>
        <authorList>
            <person name="Sun S."/>
            <person name="Shen X."/>
            <person name="Li Y."/>
            <person name="Li Y."/>
            <person name="Wang S."/>
            <person name="Li R."/>
            <person name="Zhang H."/>
            <person name="Shen G."/>
            <person name="Guo B."/>
            <person name="Wei J."/>
            <person name="Xu J."/>
            <person name="St-Pierre B."/>
            <person name="Chen S."/>
            <person name="Sun C."/>
        </authorList>
    </citation>
    <scope>NUCLEOTIDE SEQUENCE [LARGE SCALE GENOMIC DNA]</scope>
</reference>
<comment type="caution">
    <text evidence="1">The sequence shown here is derived from an EMBL/GenBank/DDBJ whole genome shotgun (WGS) entry which is preliminary data.</text>
</comment>
<sequence length="149" mass="17102">MTGKKKILSHAGKEILIKNVVQAIHTYVMSCLILPTNIIHSLNSMGNKKMYWKAWSKLYFEGFNFALITKQCWRTIKSPSSLMATCLQEKYYSTRNFQCSLLGSRPSFFMHRIDNGLSTNISHGKRIPTLRKLTHSPSAYLGDRKKKLS</sequence>
<evidence type="ECO:0000313" key="1">
    <source>
        <dbReference type="EMBL" id="KAI5668104.1"/>
    </source>
</evidence>
<accession>A0ACC0B632</accession>